<dbReference type="Proteomes" id="UP000749471">
    <property type="component" value="Unassembled WGS sequence"/>
</dbReference>
<name>A0ABS6EBR6_9FIRM</name>
<dbReference type="RefSeq" id="WP_216522653.1">
    <property type="nucleotide sequence ID" value="NZ_JAHLPM010000036.1"/>
</dbReference>
<protein>
    <submittedName>
        <fullName evidence="1">Uncharacterized protein</fullName>
    </submittedName>
</protein>
<evidence type="ECO:0000313" key="2">
    <source>
        <dbReference type="Proteomes" id="UP000749471"/>
    </source>
</evidence>
<reference evidence="1 2" key="1">
    <citation type="submission" date="2021-06" db="EMBL/GenBank/DDBJ databases">
        <authorList>
            <person name="Sun Q."/>
            <person name="Li D."/>
        </authorList>
    </citation>
    <scope>NUCLEOTIDE SEQUENCE [LARGE SCALE GENOMIC DNA]</scope>
    <source>
        <strain evidence="1 2">MSJ-40</strain>
    </source>
</reference>
<evidence type="ECO:0000313" key="1">
    <source>
        <dbReference type="EMBL" id="MBU5440377.1"/>
    </source>
</evidence>
<organism evidence="1 2">
    <name type="scientific">Tissierella simiarum</name>
    <dbReference type="NCBI Taxonomy" id="2841534"/>
    <lineage>
        <taxon>Bacteria</taxon>
        <taxon>Bacillati</taxon>
        <taxon>Bacillota</taxon>
        <taxon>Tissierellia</taxon>
        <taxon>Tissierellales</taxon>
        <taxon>Tissierellaceae</taxon>
        <taxon>Tissierella</taxon>
    </lineage>
</organism>
<sequence length="165" mass="19839">MDRGDIAPEEKIYYYINKTRLNDNEIKDLLYQLTILNWDKMEQNYGRNINQRIIQKVIKMDIEDIESISNIILLYNNPYGIYTLEFAELITKIYSKDKIRFIKGLNLVKEEAINIVYVFRLRKIFIDDVELERDIEEIQNSQKLSYEEKETASRLFKMYKTICAT</sequence>
<accession>A0ABS6EBR6</accession>
<gene>
    <name evidence="1" type="ORF">KQI42_20485</name>
</gene>
<comment type="caution">
    <text evidence="1">The sequence shown here is derived from an EMBL/GenBank/DDBJ whole genome shotgun (WGS) entry which is preliminary data.</text>
</comment>
<dbReference type="EMBL" id="JAHLPM010000036">
    <property type="protein sequence ID" value="MBU5440377.1"/>
    <property type="molecule type" value="Genomic_DNA"/>
</dbReference>
<proteinExistence type="predicted"/>
<keyword evidence="2" id="KW-1185">Reference proteome</keyword>